<dbReference type="Proteomes" id="UP000006230">
    <property type="component" value="Unassembled WGS sequence"/>
</dbReference>
<comment type="caution">
    <text evidence="2">The sequence shown here is derived from an EMBL/GenBank/DDBJ whole genome shotgun (WGS) entry which is preliminary data.</text>
</comment>
<feature type="domain" description="DUF2169" evidence="1">
    <location>
        <begin position="7"/>
        <end position="304"/>
    </location>
</feature>
<sequence>MGQDPAGRDHLSLVVKRTFDFPDTAGGAPVPSKTQAPLVHADQYHGEPGLSACRWETDFAFRKTRCDVIVNGAAHAPRGEVATKLRVGIRLGQWSKSFDVFGERHWMAVGPAFVATDPAPFRRHPISYDHAFGGTDRLDPEDPEPGAYDDNPVGTGWAARRNHLRINGMRLPHTQASDEDITSPFGSYTPMALGPYGRGWPQRRRYAGTYDQAWQDNVFPFLPKDFDERYYQSAPPDQQVPPPRSGTEVILLNLTDRGRESFRLIDCELPLTIFRGARPALDREVLPDTVLFDTDARKFALVWRVDLPMRRGFLEFSEAWVGPPTEAMARAKREGRRYIRAVGSGDGAEASE</sequence>
<proteinExistence type="predicted"/>
<reference evidence="2 3" key="1">
    <citation type="journal article" date="2010" name="J. Bacteriol.">
        <title>Genome sequences of Pelagibaca bermudensis HTCC2601T and Maritimibacter alkaliphilus HTCC2654T, the type strains of two marine Roseobacter genera.</title>
        <authorList>
            <person name="Thrash J.C."/>
            <person name="Cho J.C."/>
            <person name="Ferriera S."/>
            <person name="Johnson J."/>
            <person name="Vergin K.L."/>
            <person name="Giovannoni S.J."/>
        </authorList>
    </citation>
    <scope>NUCLEOTIDE SEQUENCE [LARGE SCALE GENOMIC DNA]</scope>
    <source>
        <strain evidence="3">DSM 26914 / JCM 13377 / KCTC 12554 / HTCC2601</strain>
    </source>
</reference>
<dbReference type="OrthoDB" id="237820at2"/>
<dbReference type="AlphaFoldDB" id="Q0FKV6"/>
<evidence type="ECO:0000313" key="3">
    <source>
        <dbReference type="Proteomes" id="UP000006230"/>
    </source>
</evidence>
<gene>
    <name evidence="2" type="ORF">R2601_22187</name>
</gene>
<dbReference type="Pfam" id="PF09937">
    <property type="entry name" value="DUF2169"/>
    <property type="match status" value="1"/>
</dbReference>
<protein>
    <recommendedName>
        <fullName evidence="1">DUF2169 domain-containing protein</fullName>
    </recommendedName>
</protein>
<keyword evidence="3" id="KW-1185">Reference proteome</keyword>
<organism evidence="2 3">
    <name type="scientific">Salipiger bermudensis (strain DSM 26914 / JCM 13377 / KCTC 12554 / HTCC2601)</name>
    <name type="common">Pelagibaca bermudensis</name>
    <dbReference type="NCBI Taxonomy" id="314265"/>
    <lineage>
        <taxon>Bacteria</taxon>
        <taxon>Pseudomonadati</taxon>
        <taxon>Pseudomonadota</taxon>
        <taxon>Alphaproteobacteria</taxon>
        <taxon>Rhodobacterales</taxon>
        <taxon>Roseobacteraceae</taxon>
        <taxon>Salipiger</taxon>
    </lineage>
</organism>
<evidence type="ECO:0000259" key="1">
    <source>
        <dbReference type="Pfam" id="PF09937"/>
    </source>
</evidence>
<evidence type="ECO:0000313" key="2">
    <source>
        <dbReference type="EMBL" id="EAU44799.1"/>
    </source>
</evidence>
<name>Q0FKV6_SALBH</name>
<accession>Q0FKV6</accession>
<dbReference type="RefSeq" id="WP_007799531.1">
    <property type="nucleotide sequence ID" value="NZ_DS022276.1"/>
</dbReference>
<dbReference type="HOGENOM" id="CLU_045796_0_0_5"/>
<dbReference type="STRING" id="314265.R2601_22187"/>
<dbReference type="EMBL" id="AATQ01000037">
    <property type="protein sequence ID" value="EAU44799.1"/>
    <property type="molecule type" value="Genomic_DNA"/>
</dbReference>
<dbReference type="eggNOG" id="COG5351">
    <property type="taxonomic scope" value="Bacteria"/>
</dbReference>
<dbReference type="InterPro" id="IPR018683">
    <property type="entry name" value="DUF2169"/>
</dbReference>